<evidence type="ECO:0000256" key="8">
    <source>
        <dbReference type="ARBA" id="ARBA00022989"/>
    </source>
</evidence>
<comment type="subcellular location">
    <subcellularLocation>
        <location evidence="2">Membrane</location>
    </subcellularLocation>
</comment>
<accession>A0A2W1JIX6</accession>
<dbReference type="PRINTS" id="PR00344">
    <property type="entry name" value="BCTRLSENSOR"/>
</dbReference>
<dbReference type="Gene3D" id="6.10.340.10">
    <property type="match status" value="1"/>
</dbReference>
<dbReference type="InterPro" id="IPR004358">
    <property type="entry name" value="Sig_transdc_His_kin-like_C"/>
</dbReference>
<sequence>MARQQNQNFFLPRSALAQVFRQTRTRILLLYVFLMLVFMGLSVPLFRHLIERQVSLRVREDLVEARENFMDAYLAWEKSPNQTQADLKVFVDEFLANQLPEDDNFLIILIDQKLYRSNPSRLFKPLRPDSKLFQYWLRVNKYSRGEWLTQDPRIEKIIYKADPLFLEGKQQGIFIVAHTTAGEQSEALASVYIFAQVAAGVLFLSCLLAWFGTGWLLAPVRELAKTARNISESDLSQRLSVQGTGELADLSQIFNAMMNRLQSAFDSQRRFVNDAGHELRTPITIVRGHLELIDGDPKEQQETIELVLDELDRMGRLVNDMIALAKSERPDFLQCETIELSPFVQDLFAKAQTLADRNWHLSSQGSGTIVADRQRLTGALLNLLRNAAQHTQPTDVIELGYRQMPAQVRFWVQDTGDGISIDDQHRIFDRFARIEGQRVDGSGLGLAIVKAFTEAHQGTIELVSQQGSGSTFILTLPRQQGLETQGSLYGG</sequence>
<keyword evidence="7 14" id="KW-0418">Kinase</keyword>
<dbReference type="PANTHER" id="PTHR45436">
    <property type="entry name" value="SENSOR HISTIDINE KINASE YKOH"/>
    <property type="match status" value="1"/>
</dbReference>
<evidence type="ECO:0000256" key="11">
    <source>
        <dbReference type="SAM" id="Phobius"/>
    </source>
</evidence>
<evidence type="ECO:0000256" key="4">
    <source>
        <dbReference type="ARBA" id="ARBA00022553"/>
    </source>
</evidence>
<dbReference type="GO" id="GO:0000155">
    <property type="term" value="F:phosphorelay sensor kinase activity"/>
    <property type="evidence" value="ECO:0007669"/>
    <property type="project" value="InterPro"/>
</dbReference>
<keyword evidence="9" id="KW-0902">Two-component regulatory system</keyword>
<comment type="catalytic activity">
    <reaction evidence="1">
        <text>ATP + protein L-histidine = ADP + protein N-phospho-L-histidine.</text>
        <dbReference type="EC" id="2.7.13.3"/>
    </reaction>
</comment>
<dbReference type="EMBL" id="PQWO01000005">
    <property type="protein sequence ID" value="PZD73443.1"/>
    <property type="molecule type" value="Genomic_DNA"/>
</dbReference>
<keyword evidence="6 11" id="KW-0812">Transmembrane</keyword>
<dbReference type="FunFam" id="1.10.287.130:FF:000001">
    <property type="entry name" value="Two-component sensor histidine kinase"/>
    <property type="match status" value="1"/>
</dbReference>
<evidence type="ECO:0000256" key="3">
    <source>
        <dbReference type="ARBA" id="ARBA00012438"/>
    </source>
</evidence>
<keyword evidence="10 11" id="KW-0472">Membrane</keyword>
<dbReference type="EC" id="2.7.13.3" evidence="3"/>
<evidence type="ECO:0000256" key="7">
    <source>
        <dbReference type="ARBA" id="ARBA00022777"/>
    </source>
</evidence>
<dbReference type="Gene3D" id="1.10.287.130">
    <property type="match status" value="1"/>
</dbReference>
<dbReference type="RefSeq" id="WP_233501500.1">
    <property type="nucleotide sequence ID" value="NZ_CAWNWM010000005.1"/>
</dbReference>
<evidence type="ECO:0000313" key="14">
    <source>
        <dbReference type="EMBL" id="PZD73443.1"/>
    </source>
</evidence>
<dbReference type="InterPro" id="IPR036890">
    <property type="entry name" value="HATPase_C_sf"/>
</dbReference>
<dbReference type="SMART" id="SM00387">
    <property type="entry name" value="HATPase_c"/>
    <property type="match status" value="1"/>
</dbReference>
<dbReference type="SMART" id="SM00388">
    <property type="entry name" value="HisKA"/>
    <property type="match status" value="1"/>
</dbReference>
<dbReference type="SMART" id="SM00304">
    <property type="entry name" value="HAMP"/>
    <property type="match status" value="1"/>
</dbReference>
<feature type="domain" description="HAMP" evidence="13">
    <location>
        <begin position="214"/>
        <end position="266"/>
    </location>
</feature>
<feature type="transmembrane region" description="Helical" evidence="11">
    <location>
        <begin position="28"/>
        <end position="50"/>
    </location>
</feature>
<keyword evidence="8 11" id="KW-1133">Transmembrane helix</keyword>
<gene>
    <name evidence="14" type="primary">cusS</name>
    <name evidence="14" type="ORF">C1752_01993</name>
</gene>
<dbReference type="InterPro" id="IPR003594">
    <property type="entry name" value="HATPase_dom"/>
</dbReference>
<dbReference type="AlphaFoldDB" id="A0A2W1JIX6"/>
<evidence type="ECO:0000256" key="10">
    <source>
        <dbReference type="ARBA" id="ARBA00023136"/>
    </source>
</evidence>
<dbReference type="InterPro" id="IPR050428">
    <property type="entry name" value="TCS_sensor_his_kinase"/>
</dbReference>
<evidence type="ECO:0000256" key="9">
    <source>
        <dbReference type="ARBA" id="ARBA00023012"/>
    </source>
</evidence>
<reference evidence="14 15" key="1">
    <citation type="journal article" date="2018" name="Sci. Rep.">
        <title>A novel species of the marine cyanobacterium Acaryochloris with a unique pigment content and lifestyle.</title>
        <authorList>
            <person name="Partensky F."/>
            <person name="Six C."/>
            <person name="Ratin M."/>
            <person name="Garczarek L."/>
            <person name="Vaulot D."/>
            <person name="Probert I."/>
            <person name="Calteau A."/>
            <person name="Gourvil P."/>
            <person name="Marie D."/>
            <person name="Grebert T."/>
            <person name="Bouchier C."/>
            <person name="Le Panse S."/>
            <person name="Gachenot M."/>
            <person name="Rodriguez F."/>
            <person name="Garrido J.L."/>
        </authorList>
    </citation>
    <scope>NUCLEOTIDE SEQUENCE [LARGE SCALE GENOMIC DNA]</scope>
    <source>
        <strain evidence="14 15">RCC1774</strain>
    </source>
</reference>
<evidence type="ECO:0000256" key="2">
    <source>
        <dbReference type="ARBA" id="ARBA00004370"/>
    </source>
</evidence>
<dbReference type="Pfam" id="PF00512">
    <property type="entry name" value="HisKA"/>
    <property type="match status" value="1"/>
</dbReference>
<dbReference type="PROSITE" id="PS50885">
    <property type="entry name" value="HAMP"/>
    <property type="match status" value="1"/>
</dbReference>
<evidence type="ECO:0000313" key="15">
    <source>
        <dbReference type="Proteomes" id="UP000248857"/>
    </source>
</evidence>
<dbReference type="CDD" id="cd06225">
    <property type="entry name" value="HAMP"/>
    <property type="match status" value="1"/>
</dbReference>
<dbReference type="Gene3D" id="3.30.565.10">
    <property type="entry name" value="Histidine kinase-like ATPase, C-terminal domain"/>
    <property type="match status" value="1"/>
</dbReference>
<evidence type="ECO:0000256" key="5">
    <source>
        <dbReference type="ARBA" id="ARBA00022679"/>
    </source>
</evidence>
<dbReference type="SUPFAM" id="SSF158472">
    <property type="entry name" value="HAMP domain-like"/>
    <property type="match status" value="1"/>
</dbReference>
<evidence type="ECO:0000259" key="12">
    <source>
        <dbReference type="PROSITE" id="PS50109"/>
    </source>
</evidence>
<dbReference type="Proteomes" id="UP000248857">
    <property type="component" value="Unassembled WGS sequence"/>
</dbReference>
<dbReference type="Pfam" id="PF02518">
    <property type="entry name" value="HATPase_c"/>
    <property type="match status" value="1"/>
</dbReference>
<name>A0A2W1JIX6_9CYAN</name>
<feature type="domain" description="Histidine kinase" evidence="12">
    <location>
        <begin position="274"/>
        <end position="480"/>
    </location>
</feature>
<dbReference type="PROSITE" id="PS50109">
    <property type="entry name" value="HIS_KIN"/>
    <property type="match status" value="1"/>
</dbReference>
<evidence type="ECO:0000256" key="1">
    <source>
        <dbReference type="ARBA" id="ARBA00000085"/>
    </source>
</evidence>
<dbReference type="InterPro" id="IPR036097">
    <property type="entry name" value="HisK_dim/P_sf"/>
</dbReference>
<keyword evidence="15" id="KW-1185">Reference proteome</keyword>
<organism evidence="14 15">
    <name type="scientific">Acaryochloris thomasi RCC1774</name>
    <dbReference type="NCBI Taxonomy" id="1764569"/>
    <lineage>
        <taxon>Bacteria</taxon>
        <taxon>Bacillati</taxon>
        <taxon>Cyanobacteriota</taxon>
        <taxon>Cyanophyceae</taxon>
        <taxon>Acaryochloridales</taxon>
        <taxon>Acaryochloridaceae</taxon>
        <taxon>Acaryochloris</taxon>
        <taxon>Acaryochloris thomasi</taxon>
    </lineage>
</organism>
<evidence type="ECO:0000256" key="6">
    <source>
        <dbReference type="ARBA" id="ARBA00022692"/>
    </source>
</evidence>
<dbReference type="SUPFAM" id="SSF47384">
    <property type="entry name" value="Homodimeric domain of signal transducing histidine kinase"/>
    <property type="match status" value="1"/>
</dbReference>
<comment type="caution">
    <text evidence="14">The sequence shown here is derived from an EMBL/GenBank/DDBJ whole genome shotgun (WGS) entry which is preliminary data.</text>
</comment>
<dbReference type="InterPro" id="IPR003660">
    <property type="entry name" value="HAMP_dom"/>
</dbReference>
<dbReference type="InterPro" id="IPR005467">
    <property type="entry name" value="His_kinase_dom"/>
</dbReference>
<keyword evidence="5 14" id="KW-0808">Transferase</keyword>
<keyword evidence="4" id="KW-0597">Phosphoprotein</keyword>
<dbReference type="SUPFAM" id="SSF55874">
    <property type="entry name" value="ATPase domain of HSP90 chaperone/DNA topoisomerase II/histidine kinase"/>
    <property type="match status" value="1"/>
</dbReference>
<dbReference type="CDD" id="cd00082">
    <property type="entry name" value="HisKA"/>
    <property type="match status" value="1"/>
</dbReference>
<dbReference type="PANTHER" id="PTHR45436:SF5">
    <property type="entry name" value="SENSOR HISTIDINE KINASE TRCS"/>
    <property type="match status" value="1"/>
</dbReference>
<dbReference type="Pfam" id="PF00672">
    <property type="entry name" value="HAMP"/>
    <property type="match status" value="1"/>
</dbReference>
<evidence type="ECO:0000259" key="13">
    <source>
        <dbReference type="PROSITE" id="PS50885"/>
    </source>
</evidence>
<dbReference type="GO" id="GO:0005886">
    <property type="term" value="C:plasma membrane"/>
    <property type="evidence" value="ECO:0007669"/>
    <property type="project" value="TreeGrafter"/>
</dbReference>
<protein>
    <recommendedName>
        <fullName evidence="3">histidine kinase</fullName>
        <ecNumber evidence="3">2.7.13.3</ecNumber>
    </recommendedName>
</protein>
<dbReference type="InterPro" id="IPR003661">
    <property type="entry name" value="HisK_dim/P_dom"/>
</dbReference>
<proteinExistence type="predicted"/>